<keyword evidence="2" id="KW-1185">Reference proteome</keyword>
<reference evidence="1" key="1">
    <citation type="submission" date="2019-11" db="EMBL/GenBank/DDBJ databases">
        <title>Description of new Acetobacter species.</title>
        <authorList>
            <person name="Cleenwerck I."/>
            <person name="Sombolestani A.S."/>
        </authorList>
    </citation>
    <scope>NUCLEOTIDE SEQUENCE</scope>
    <source>
        <strain evidence="1">LMG 1626</strain>
    </source>
</reference>
<evidence type="ECO:0000313" key="2">
    <source>
        <dbReference type="Proteomes" id="UP000597459"/>
    </source>
</evidence>
<dbReference type="AlphaFoldDB" id="A0A967B9R6"/>
<sequence>MQPDIVPHLRGVDGIRLAMAMTNTHQLTIGEGAQAVVVQLPPQARGIFPLIDGRNTVANLAARLASRGVEAPQFEDVWRKTVTALAPFGVLELSAPTTG</sequence>
<dbReference type="Proteomes" id="UP000597459">
    <property type="component" value="Unassembled WGS sequence"/>
</dbReference>
<evidence type="ECO:0000313" key="1">
    <source>
        <dbReference type="EMBL" id="NHO54571.1"/>
    </source>
</evidence>
<protein>
    <submittedName>
        <fullName evidence="1">Uncharacterized protein</fullName>
    </submittedName>
</protein>
<name>A0A967B9R6_9PROT</name>
<comment type="caution">
    <text evidence="1">The sequence shown here is derived from an EMBL/GenBank/DDBJ whole genome shotgun (WGS) entry which is preliminary data.</text>
</comment>
<proteinExistence type="predicted"/>
<organism evidence="1 2">
    <name type="scientific">Acetobacter estunensis</name>
    <dbReference type="NCBI Taxonomy" id="104097"/>
    <lineage>
        <taxon>Bacteria</taxon>
        <taxon>Pseudomonadati</taxon>
        <taxon>Pseudomonadota</taxon>
        <taxon>Alphaproteobacteria</taxon>
        <taxon>Acetobacterales</taxon>
        <taxon>Acetobacteraceae</taxon>
        <taxon>Acetobacter</taxon>
    </lineage>
</organism>
<accession>A0A967B9R6</accession>
<dbReference type="EMBL" id="WOTH01000026">
    <property type="protein sequence ID" value="NHO54571.1"/>
    <property type="molecule type" value="Genomic_DNA"/>
</dbReference>
<gene>
    <name evidence="1" type="ORF">GOB87_11530</name>
</gene>